<dbReference type="EMBL" id="AJYC02000008">
    <property type="protein sequence ID" value="EKT84439.1"/>
    <property type="molecule type" value="Genomic_DNA"/>
</dbReference>
<evidence type="ECO:0000313" key="3">
    <source>
        <dbReference type="Proteomes" id="UP000005951"/>
    </source>
</evidence>
<name>K8XSL2_RHOOP</name>
<feature type="region of interest" description="Disordered" evidence="1">
    <location>
        <begin position="64"/>
        <end position="87"/>
    </location>
</feature>
<accession>K8XSL2</accession>
<organism evidence="2 3">
    <name type="scientific">Rhodococcus opacus M213</name>
    <dbReference type="NCBI Taxonomy" id="1129896"/>
    <lineage>
        <taxon>Bacteria</taxon>
        <taxon>Bacillati</taxon>
        <taxon>Actinomycetota</taxon>
        <taxon>Actinomycetes</taxon>
        <taxon>Mycobacteriales</taxon>
        <taxon>Nocardiaceae</taxon>
        <taxon>Rhodococcus</taxon>
    </lineage>
</organism>
<dbReference type="Proteomes" id="UP000005951">
    <property type="component" value="Unassembled WGS sequence"/>
</dbReference>
<reference evidence="2 3" key="1">
    <citation type="journal article" date="2013" name="Genome Announc.">
        <title>Draft Genome Sequence of Rhodococcus opacus Strain M213 Shows a Diverse Catabolic Potential.</title>
        <authorList>
            <person name="Pathak A."/>
            <person name="Green S.J."/>
            <person name="Ogram A."/>
            <person name="Chauhan A."/>
        </authorList>
    </citation>
    <scope>NUCLEOTIDE SEQUENCE [LARGE SCALE GENOMIC DNA]</scope>
    <source>
        <strain evidence="2 3">M213</strain>
    </source>
</reference>
<evidence type="ECO:0000313" key="2">
    <source>
        <dbReference type="EMBL" id="EKT84439.1"/>
    </source>
</evidence>
<proteinExistence type="predicted"/>
<protein>
    <submittedName>
        <fullName evidence="2">Uncharacterized protein</fullName>
    </submittedName>
</protein>
<evidence type="ECO:0000256" key="1">
    <source>
        <dbReference type="SAM" id="MobiDB-lite"/>
    </source>
</evidence>
<gene>
    <name evidence="2" type="ORF">WSS_A02170</name>
</gene>
<sequence>MVLSRLDERASTRLAYEQLLIDCDRLAARLLDDVAAARRADDLNRHTTLVRTVLARESHQRQRRGVRLLDEQRERFQRRRRDPGTPR</sequence>
<dbReference type="AlphaFoldDB" id="K8XSL2"/>
<comment type="caution">
    <text evidence="2">The sequence shown here is derived from an EMBL/GenBank/DDBJ whole genome shotgun (WGS) entry which is preliminary data.</text>
</comment>